<evidence type="ECO:0000256" key="8">
    <source>
        <dbReference type="ARBA" id="ARBA00022840"/>
    </source>
</evidence>
<evidence type="ECO:0000259" key="12">
    <source>
        <dbReference type="PROSITE" id="PS51194"/>
    </source>
</evidence>
<keyword evidence="8" id="KW-0067">ATP-binding</keyword>
<dbReference type="FunFam" id="3.40.50.300:FF:000269">
    <property type="entry name" value="ATP-dependent RNA helicase SUPV3L1, mitochondrial"/>
    <property type="match status" value="1"/>
</dbReference>
<dbReference type="GO" id="GO:0016787">
    <property type="term" value="F:hydrolase activity"/>
    <property type="evidence" value="ECO:0007669"/>
    <property type="project" value="UniProtKB-KW"/>
</dbReference>
<dbReference type="InterPro" id="IPR027417">
    <property type="entry name" value="P-loop_NTPase"/>
</dbReference>
<dbReference type="GO" id="GO:0005524">
    <property type="term" value="F:ATP binding"/>
    <property type="evidence" value="ECO:0007669"/>
    <property type="project" value="UniProtKB-KW"/>
</dbReference>
<dbReference type="Pfam" id="PF12513">
    <property type="entry name" value="SUV3_C"/>
    <property type="match status" value="1"/>
</dbReference>
<evidence type="ECO:0000256" key="5">
    <source>
        <dbReference type="ARBA" id="ARBA00022741"/>
    </source>
</evidence>
<evidence type="ECO:0000256" key="11">
    <source>
        <dbReference type="ARBA" id="ARBA00047984"/>
    </source>
</evidence>
<dbReference type="Proteomes" id="UP000887226">
    <property type="component" value="Unassembled WGS sequence"/>
</dbReference>
<comment type="caution">
    <text evidence="13">The sequence shown here is derived from an EMBL/GenBank/DDBJ whole genome shotgun (WGS) entry which is preliminary data.</text>
</comment>
<comment type="cofactor">
    <cofactor evidence="2">
        <name>Mg(2+)</name>
        <dbReference type="ChEBI" id="CHEBI:18420"/>
    </cofactor>
</comment>
<sequence length="767" mass="85579">MSLRPRRMQNCLRCIFQVSEWLAPSIAARGSHTSPRRYFSAAQPFGREYTVRRIRLGSDEVEVNPFRSAAAGRPKAQRQKYERFEELVAEAYRKLFDDLHFTDARGQISCLAWGIKSSDALKDKKKGFVKVLRKAMGLAYDHKDISRNPIFYKLRRSFVLGNVAGLSQCLRYLFVESALQGSFLSDNAIQSSPRQLADLSHPNEWYPATRAIQRTVHLHIGPTNSGKTYHALKKLEAAETGVYAGPLRLLAHEVYTRFNAAGKQCALITGEERRVPEGMTKVMSSCTVEMVPLNVKVDVAVIDEVQMMGDRTRGWAWTQAFLGVQAKEVHLCGEVRTEDLVRKLCASIGDKLVVHRYKRLSPLEVQKSSINGDLTKLEKGDAIILFSRVAIHAMKKKIEARTGKLCAVVYGSLPPETRAQQAALFNDPNNDYDFLAASDAIGMGLNLSVRRIIFESTAKHDGVSFRVIETSEVKQIGGRAGRYKSAHDAITAANSPGAGRATGLATKPQATSSTGYVTTLQNVDLPVVKKGMETNAPSIATAGVIPPDVVIKRFASYFPPGTPFSYILLRLYDVSLIDPKFFLCPIKDQLIVADIIQPFKLTVGDRLKFIAAPTSVRDPKFIEVLAEFAKCVADQSNGHLLDMKSIPIDMLDMNPQLHMNGAIGYLKDAEFLHRAITTYIWLSYRFNGVFISQALAFHVKELIEVKINDALDSVKWSKGRDKLRMAMQSKTVTQQLKEKELAKNDLQLLPWDDEKNIPISAEIQDVE</sequence>
<evidence type="ECO:0000256" key="4">
    <source>
        <dbReference type="ARBA" id="ARBA00012552"/>
    </source>
</evidence>
<dbReference type="GO" id="GO:0003724">
    <property type="term" value="F:RNA helicase activity"/>
    <property type="evidence" value="ECO:0007669"/>
    <property type="project" value="UniProtKB-EC"/>
</dbReference>
<dbReference type="InterPro" id="IPR001650">
    <property type="entry name" value="Helicase_C-like"/>
</dbReference>
<dbReference type="InterPro" id="IPR044774">
    <property type="entry name" value="Suv3_DEXQc"/>
</dbReference>
<dbReference type="Gene3D" id="1.20.58.1080">
    <property type="match status" value="1"/>
</dbReference>
<evidence type="ECO:0000313" key="13">
    <source>
        <dbReference type="EMBL" id="KAG9243783.1"/>
    </source>
</evidence>
<dbReference type="InterPro" id="IPR022192">
    <property type="entry name" value="SUV3_C"/>
</dbReference>
<dbReference type="AlphaFoldDB" id="A0A9P7Z2N0"/>
<keyword evidence="9" id="KW-0809">Transit peptide</keyword>
<keyword evidence="14" id="KW-1185">Reference proteome</keyword>
<name>A0A9P7Z2N0_9HELO</name>
<dbReference type="PANTHER" id="PTHR12131">
    <property type="entry name" value="ATP-DEPENDENT RNA AND DNA HELICASE"/>
    <property type="match status" value="1"/>
</dbReference>
<evidence type="ECO:0000256" key="9">
    <source>
        <dbReference type="ARBA" id="ARBA00022946"/>
    </source>
</evidence>
<keyword evidence="6 13" id="KW-0378">Hydrolase</keyword>
<organism evidence="13 14">
    <name type="scientific">Calycina marina</name>
    <dbReference type="NCBI Taxonomy" id="1763456"/>
    <lineage>
        <taxon>Eukaryota</taxon>
        <taxon>Fungi</taxon>
        <taxon>Dikarya</taxon>
        <taxon>Ascomycota</taxon>
        <taxon>Pezizomycotina</taxon>
        <taxon>Leotiomycetes</taxon>
        <taxon>Helotiales</taxon>
        <taxon>Pezizellaceae</taxon>
        <taxon>Calycina</taxon>
    </lineage>
</organism>
<dbReference type="PANTHER" id="PTHR12131:SF1">
    <property type="entry name" value="ATP-DEPENDENT RNA HELICASE SUPV3L1, MITOCHONDRIAL-RELATED"/>
    <property type="match status" value="1"/>
</dbReference>
<feature type="domain" description="Helicase C-terminal" evidence="12">
    <location>
        <begin position="369"/>
        <end position="526"/>
    </location>
</feature>
<proteinExistence type="predicted"/>
<keyword evidence="10" id="KW-0496">Mitochondrion</keyword>
<dbReference type="PROSITE" id="PS51194">
    <property type="entry name" value="HELICASE_CTER"/>
    <property type="match status" value="1"/>
</dbReference>
<keyword evidence="7" id="KW-0347">Helicase</keyword>
<dbReference type="Gene3D" id="3.40.50.300">
    <property type="entry name" value="P-loop containing nucleotide triphosphate hydrolases"/>
    <property type="match status" value="2"/>
</dbReference>
<dbReference type="EMBL" id="MU253952">
    <property type="protein sequence ID" value="KAG9243783.1"/>
    <property type="molecule type" value="Genomic_DNA"/>
</dbReference>
<gene>
    <name evidence="13" type="ORF">BJ878DRAFT_480797</name>
</gene>
<evidence type="ECO:0000256" key="6">
    <source>
        <dbReference type="ARBA" id="ARBA00022801"/>
    </source>
</evidence>
<dbReference type="Gene3D" id="1.20.272.40">
    <property type="match status" value="1"/>
</dbReference>
<protein>
    <recommendedName>
        <fullName evidence="4">RNA helicase</fullName>
        <ecNumber evidence="4">3.6.4.13</ecNumber>
    </recommendedName>
</protein>
<evidence type="ECO:0000256" key="10">
    <source>
        <dbReference type="ARBA" id="ARBA00023128"/>
    </source>
</evidence>
<comment type="cofactor">
    <cofactor evidence="1">
        <name>Mn(2+)</name>
        <dbReference type="ChEBI" id="CHEBI:29035"/>
    </cofactor>
</comment>
<evidence type="ECO:0000256" key="2">
    <source>
        <dbReference type="ARBA" id="ARBA00001946"/>
    </source>
</evidence>
<dbReference type="GO" id="GO:0000965">
    <property type="term" value="P:mitochondrial RNA 3'-end processing"/>
    <property type="evidence" value="ECO:0007669"/>
    <property type="project" value="TreeGrafter"/>
</dbReference>
<evidence type="ECO:0000256" key="7">
    <source>
        <dbReference type="ARBA" id="ARBA00022806"/>
    </source>
</evidence>
<dbReference type="OrthoDB" id="6692397at2759"/>
<dbReference type="Pfam" id="PF18147">
    <property type="entry name" value="Suv3_C_1"/>
    <property type="match status" value="1"/>
</dbReference>
<dbReference type="EC" id="3.6.4.13" evidence="4"/>
<comment type="subcellular location">
    <subcellularLocation>
        <location evidence="3">Mitochondrion</location>
    </subcellularLocation>
</comment>
<dbReference type="InterPro" id="IPR050699">
    <property type="entry name" value="RNA-DNA_Helicase"/>
</dbReference>
<dbReference type="CDD" id="cd18805">
    <property type="entry name" value="SF2_C_suv3"/>
    <property type="match status" value="1"/>
</dbReference>
<dbReference type="InterPro" id="IPR041082">
    <property type="entry name" value="Suv3_C_1"/>
</dbReference>
<dbReference type="CDD" id="cd17913">
    <property type="entry name" value="DEXQc_Suv3"/>
    <property type="match status" value="1"/>
</dbReference>
<evidence type="ECO:0000256" key="3">
    <source>
        <dbReference type="ARBA" id="ARBA00004173"/>
    </source>
</evidence>
<dbReference type="Pfam" id="PF00271">
    <property type="entry name" value="Helicase_C"/>
    <property type="match status" value="1"/>
</dbReference>
<keyword evidence="5" id="KW-0547">Nucleotide-binding</keyword>
<reference evidence="13" key="1">
    <citation type="journal article" date="2021" name="IMA Fungus">
        <title>Genomic characterization of three marine fungi, including Emericellopsis atlantica sp. nov. with signatures of a generalist lifestyle and marine biomass degradation.</title>
        <authorList>
            <person name="Hagestad O.C."/>
            <person name="Hou L."/>
            <person name="Andersen J.H."/>
            <person name="Hansen E.H."/>
            <person name="Altermark B."/>
            <person name="Li C."/>
            <person name="Kuhnert E."/>
            <person name="Cox R.J."/>
            <person name="Crous P.W."/>
            <person name="Spatafora J.W."/>
            <person name="Lail K."/>
            <person name="Amirebrahimi M."/>
            <person name="Lipzen A."/>
            <person name="Pangilinan J."/>
            <person name="Andreopoulos W."/>
            <person name="Hayes R.D."/>
            <person name="Ng V."/>
            <person name="Grigoriev I.V."/>
            <person name="Jackson S.A."/>
            <person name="Sutton T.D.S."/>
            <person name="Dobson A.D.W."/>
            <person name="Rama T."/>
        </authorList>
    </citation>
    <scope>NUCLEOTIDE SEQUENCE</scope>
    <source>
        <strain evidence="13">TRa3180A</strain>
    </source>
</reference>
<dbReference type="GO" id="GO:0045025">
    <property type="term" value="C:mitochondrial degradosome"/>
    <property type="evidence" value="ECO:0007669"/>
    <property type="project" value="TreeGrafter"/>
</dbReference>
<evidence type="ECO:0000313" key="14">
    <source>
        <dbReference type="Proteomes" id="UP000887226"/>
    </source>
</evidence>
<comment type="catalytic activity">
    <reaction evidence="11">
        <text>ATP + H2O = ADP + phosphate + H(+)</text>
        <dbReference type="Rhea" id="RHEA:13065"/>
        <dbReference type="ChEBI" id="CHEBI:15377"/>
        <dbReference type="ChEBI" id="CHEBI:15378"/>
        <dbReference type="ChEBI" id="CHEBI:30616"/>
        <dbReference type="ChEBI" id="CHEBI:43474"/>
        <dbReference type="ChEBI" id="CHEBI:456216"/>
        <dbReference type="EC" id="3.6.4.13"/>
    </reaction>
</comment>
<dbReference type="SMART" id="SM00490">
    <property type="entry name" value="HELICc"/>
    <property type="match status" value="1"/>
</dbReference>
<dbReference type="InterPro" id="IPR055206">
    <property type="entry name" value="DEXQc_SUV3"/>
</dbReference>
<evidence type="ECO:0000256" key="1">
    <source>
        <dbReference type="ARBA" id="ARBA00001936"/>
    </source>
</evidence>
<dbReference type="FunFam" id="1.20.272.40:FF:000002">
    <property type="entry name" value="ATP-dependent RNA helicase SUV3, mitochondrial"/>
    <property type="match status" value="1"/>
</dbReference>
<accession>A0A9P7Z2N0</accession>
<dbReference type="SUPFAM" id="SSF52540">
    <property type="entry name" value="P-loop containing nucleoside triphosphate hydrolases"/>
    <property type="match status" value="1"/>
</dbReference>
<dbReference type="FunFam" id="3.40.50.300:FF:000957">
    <property type="entry name" value="ATP-dependent RNA helicase SUV3L, mitochondrial"/>
    <property type="match status" value="1"/>
</dbReference>
<dbReference type="Pfam" id="PF22527">
    <property type="entry name" value="DEXQc_Suv3"/>
    <property type="match status" value="1"/>
</dbReference>